<protein>
    <submittedName>
        <fullName evidence="5">Flagellar hook-associated protein FlgL</fullName>
    </submittedName>
</protein>
<dbReference type="Gene3D" id="1.20.1330.10">
    <property type="entry name" value="f41 fragment of flagellin, N-terminal domain"/>
    <property type="match status" value="2"/>
</dbReference>
<organism evidence="5 6">
    <name type="scientific">Helicobacter cholecystus</name>
    <dbReference type="NCBI Taxonomy" id="45498"/>
    <lineage>
        <taxon>Bacteria</taxon>
        <taxon>Pseudomonadati</taxon>
        <taxon>Campylobacterota</taxon>
        <taxon>Epsilonproteobacteria</taxon>
        <taxon>Campylobacterales</taxon>
        <taxon>Helicobacteraceae</taxon>
        <taxon>Helicobacter</taxon>
    </lineage>
</organism>
<accession>A0A3D8ITU4</accession>
<dbReference type="InterPro" id="IPR001492">
    <property type="entry name" value="Flagellin"/>
</dbReference>
<evidence type="ECO:0000256" key="3">
    <source>
        <dbReference type="ARBA" id="ARBA00025928"/>
    </source>
</evidence>
<dbReference type="AlphaFoldDB" id="A0A3D8ITU4"/>
<keyword evidence="5" id="KW-0966">Cell projection</keyword>
<dbReference type="GO" id="GO:0009288">
    <property type="term" value="C:bacterial-type flagellum"/>
    <property type="evidence" value="ECO:0007669"/>
    <property type="project" value="InterPro"/>
</dbReference>
<dbReference type="PANTHER" id="PTHR42792">
    <property type="entry name" value="FLAGELLIN"/>
    <property type="match status" value="1"/>
</dbReference>
<evidence type="ECO:0000313" key="6">
    <source>
        <dbReference type="Proteomes" id="UP000257067"/>
    </source>
</evidence>
<feature type="domain" description="Flagellin N-terminal" evidence="4">
    <location>
        <begin position="17"/>
        <end position="138"/>
    </location>
</feature>
<evidence type="ECO:0000256" key="2">
    <source>
        <dbReference type="ARBA" id="ARBA00025143"/>
    </source>
</evidence>
<sequence>MRVTFGTKYNQISGSQDSLQSRLNELNAKIASGKKIQHSYEDSRVYNKDLQLGYQETTLQQNIDVARNAYNNTINSDKALQELSKAILDFNTKLLQVANQPQSPTSRAAIANELAVLKAHMMNIANTSIGGEYLFGGTKIKNPPIGQDGQYKGNNQKLEAVIGPNVMIPYNIPGSDLFLGNDKDYSTSVTGNIKKYNQSKLHPNIMDKLNKDEVPTEVFIKSTDTLRDLMGDNDDITSNDEPMTFYLRGIRPDGSRFKSKFTLEQSYISPDNATKVSDLLDRIGREFGNNQASKVVDVTLNPWGEIEIKSLVDGSSNLSFNLIASNKDVDDVSTLPTLGAKVISFQKSPYISNKQISSIQSLLDTYKQYQVEIPVTFISQKTKVPANSNTDLSEIFDSEIFSIHFDGQFKDEDKKPQVLTFNTKDAKIIDVLKDIETFYQNNGYNVQAEIANGKLLIIDLDAKKNNVASKINLTLSTADKNNFLTNGIKTDFHNTYDDVFFEKHGSKLTSNISQVILGKDGYATDETRLIDVAGNLEGKTYTLHLKDHNGVEVKAKMLFEKAGCYLVLPSKDSTPQNLKEYKIPIVNLNEKGKASIARPENISYRQLMDTLAIALNYSNQDEARYQKLLNNPENYSVEQKELYEEISTQAASRIEIMLNENGQIEIHDRTRSMSNMEFSMSDTQSDDFSQESIRETENGLLLHANNALTIDKPQINFFDSLDVAIKAVRDGIYRPDEFPTSYNSNMRNIGIQNSLNALKHLGDHVEKMIALNGSYGKSFESSITKNEVLMNQVQSLRGENIGADIAEAYNKFSNLSTNYDAVLNSSSKIHKMSILDYV</sequence>
<comment type="caution">
    <text evidence="5">The sequence shown here is derived from an EMBL/GenBank/DDBJ whole genome shotgun (WGS) entry which is preliminary data.</text>
</comment>
<dbReference type="InterPro" id="IPR001029">
    <property type="entry name" value="Flagellin_N"/>
</dbReference>
<dbReference type="GO" id="GO:0005198">
    <property type="term" value="F:structural molecule activity"/>
    <property type="evidence" value="ECO:0007669"/>
    <property type="project" value="InterPro"/>
</dbReference>
<dbReference type="SUPFAM" id="SSF64518">
    <property type="entry name" value="Phase 1 flagellin"/>
    <property type="match status" value="1"/>
</dbReference>
<gene>
    <name evidence="5" type="ORF">CQA62_05680</name>
</gene>
<evidence type="ECO:0000313" key="5">
    <source>
        <dbReference type="EMBL" id="RDU68709.1"/>
    </source>
</evidence>
<dbReference type="NCBIfam" id="NF006265">
    <property type="entry name" value="PRK08412.1"/>
    <property type="match status" value="1"/>
</dbReference>
<dbReference type="RefSeq" id="WP_104724959.1">
    <property type="nucleotide sequence ID" value="NZ_FZNE01000010.1"/>
</dbReference>
<dbReference type="EMBL" id="NXLU01000007">
    <property type="protein sequence ID" value="RDU68709.1"/>
    <property type="molecule type" value="Genomic_DNA"/>
</dbReference>
<keyword evidence="6" id="KW-1185">Reference proteome</keyword>
<evidence type="ECO:0000259" key="4">
    <source>
        <dbReference type="Pfam" id="PF00669"/>
    </source>
</evidence>
<evidence type="ECO:0000256" key="1">
    <source>
        <dbReference type="ARBA" id="ARBA00023026"/>
    </source>
</evidence>
<keyword evidence="5" id="KW-0969">Cilium</keyword>
<dbReference type="OrthoDB" id="9758307at2"/>
<keyword evidence="5" id="KW-0282">Flagellum</keyword>
<dbReference type="PANTHER" id="PTHR42792:SF1">
    <property type="entry name" value="FLAGELLAR HOOK-ASSOCIATED PROTEIN 3"/>
    <property type="match status" value="1"/>
</dbReference>
<name>A0A3D8ITU4_9HELI</name>
<keyword evidence="1" id="KW-0843">Virulence</keyword>
<comment type="function">
    <text evidence="2">Flagellin is the subunit protein which polymerizes to form the filaments of bacterial flagella. Important for motility and virulence.</text>
</comment>
<reference evidence="5 6" key="1">
    <citation type="submission" date="2018-04" db="EMBL/GenBank/DDBJ databases">
        <title>Novel Campyloabacter and Helicobacter Species and Strains.</title>
        <authorList>
            <person name="Mannion A.J."/>
            <person name="Shen Z."/>
            <person name="Fox J.G."/>
        </authorList>
    </citation>
    <scope>NUCLEOTIDE SEQUENCE [LARGE SCALE GENOMIC DNA]</scope>
    <source>
        <strain evidence="5 6">ATCC 700242</strain>
    </source>
</reference>
<comment type="subunit">
    <text evidence="3">Heteromer of FlaA and FlaB. FlaB is located proximal to the hook while the remainder of the filament is composed of the predominant FlaA.</text>
</comment>
<proteinExistence type="predicted"/>
<dbReference type="Proteomes" id="UP000257067">
    <property type="component" value="Unassembled WGS sequence"/>
</dbReference>
<dbReference type="Pfam" id="PF00669">
    <property type="entry name" value="Flagellin_N"/>
    <property type="match status" value="1"/>
</dbReference>